<dbReference type="InterPro" id="IPR007685">
    <property type="entry name" value="RelA_SpoT"/>
</dbReference>
<evidence type="ECO:0000313" key="10">
    <source>
        <dbReference type="EMBL" id="SMF62350.1"/>
    </source>
</evidence>
<dbReference type="Pfam" id="PF13291">
    <property type="entry name" value="ACT_4"/>
    <property type="match status" value="1"/>
</dbReference>
<dbReference type="EMBL" id="LT840185">
    <property type="protein sequence ID" value="SMF62350.1"/>
    <property type="molecule type" value="Genomic_DNA"/>
</dbReference>
<dbReference type="PROSITE" id="PS51831">
    <property type="entry name" value="HD"/>
    <property type="match status" value="1"/>
</dbReference>
<dbReference type="SUPFAM" id="SSF109604">
    <property type="entry name" value="HD-domain/PDEase-like"/>
    <property type="match status" value="1"/>
</dbReference>
<dbReference type="Gene3D" id="1.10.3210.10">
    <property type="entry name" value="Hypothetical protein af1432"/>
    <property type="match status" value="1"/>
</dbReference>
<dbReference type="SUPFAM" id="SSF81271">
    <property type="entry name" value="TGS-like"/>
    <property type="match status" value="1"/>
</dbReference>
<dbReference type="InterPro" id="IPR012676">
    <property type="entry name" value="TGS-like"/>
</dbReference>
<comment type="catalytic activity">
    <reaction evidence="5">
        <text>GTP + ATP = guanosine 3'-diphosphate 5'-triphosphate + AMP</text>
        <dbReference type="Rhea" id="RHEA:22088"/>
        <dbReference type="ChEBI" id="CHEBI:30616"/>
        <dbReference type="ChEBI" id="CHEBI:37565"/>
        <dbReference type="ChEBI" id="CHEBI:142410"/>
        <dbReference type="ChEBI" id="CHEBI:456215"/>
        <dbReference type="EC" id="2.7.6.5"/>
    </reaction>
</comment>
<dbReference type="CDD" id="cd00077">
    <property type="entry name" value="HDc"/>
    <property type="match status" value="1"/>
</dbReference>
<dbReference type="GO" id="GO:0015969">
    <property type="term" value="P:guanosine tetraphosphate metabolic process"/>
    <property type="evidence" value="ECO:0007669"/>
    <property type="project" value="InterPro"/>
</dbReference>
<dbReference type="InterPro" id="IPR043519">
    <property type="entry name" value="NT_sf"/>
</dbReference>
<dbReference type="InterPro" id="IPR006674">
    <property type="entry name" value="HD_domain"/>
</dbReference>
<dbReference type="InterPro" id="IPR004811">
    <property type="entry name" value="RelA/Spo_fam"/>
</dbReference>
<dbReference type="Pfam" id="PF19296">
    <property type="entry name" value="RelA_AH_RIS"/>
    <property type="match status" value="2"/>
</dbReference>
<organism evidence="10 11">
    <name type="scientific">Allosphingosinicella indica</name>
    <dbReference type="NCBI Taxonomy" id="941907"/>
    <lineage>
        <taxon>Bacteria</taxon>
        <taxon>Pseudomonadati</taxon>
        <taxon>Pseudomonadota</taxon>
        <taxon>Alphaproteobacteria</taxon>
        <taxon>Sphingomonadales</taxon>
        <taxon>Sphingomonadaceae</taxon>
        <taxon>Allosphingosinicella</taxon>
    </lineage>
</organism>
<dbReference type="FunFam" id="3.30.460.10:FF:000001">
    <property type="entry name" value="GTP pyrophosphokinase RelA"/>
    <property type="match status" value="1"/>
</dbReference>
<dbReference type="InterPro" id="IPR002912">
    <property type="entry name" value="ACT_dom"/>
</dbReference>
<sequence>MHFALQPGGAPPHVGEVLRQYELVEKVRSYDPDADEALINRAYVFSMKAHGSQKRASGDPYYSHPIEVAGILTDLHLDDETIVTAILHDTIEDTLATPEEIEKSFGANVARLVDGVTKLSKIEAQSESQRAAENLRKFLLAMSGDIRVLLVKLADRLHNMRTLHFIANPEKRRRIAKETMDIYAPLAERIGMYEFMTEMQTLAFRELEPDAYESISKRLEQLHRGEGDLIERIGRGLKAHLEANGVDAQVQGREKHPYSIWRKMAERHVSFEQLSDVMAFRAIVGSVEDCYRTLGLIHQRWPVVPGRFKDFISTPKRNGYQSLHTTVIHDENMRIEIQIRTEEMHAQAEHGLAAHWAYKEGKEAATTQHPWISDLVEILDHAGSAEELLEHTRMAMYQDRIFAFTPKGELIQLPKGATPVDFAYAVHTDLGDQTVGAKVNGRVMPLRTPLENGDQVEILVSKAQHPQPAWLSFVVTGKARAKVRRFVKSKEREETVALGRKIFDEIVQRLPAPLGWEAMAEALKRLHLPDDEALMESIALKRVSDVAVMEALIPGSAGKKGVKPPPQRTAISIKGLTPGVAFQLAECCHPIPGDRIVGLRREGEGIEVHTIDCETLANGVDADWVDLAWGDKTDGGSARINVVIRNQPGSLAAITGILGTHGANIVKLDQTGRDSSFHTFRLDIEVHDVQHLMRIIAALRASEMVSTAERL</sequence>
<evidence type="ECO:0000256" key="5">
    <source>
        <dbReference type="ARBA" id="ARBA00048244"/>
    </source>
</evidence>
<dbReference type="EC" id="2.7.6.5" evidence="1"/>
<dbReference type="FunFam" id="3.10.20.30:FF:000002">
    <property type="entry name" value="GTP pyrophosphokinase (RelA/SpoT)"/>
    <property type="match status" value="1"/>
</dbReference>
<comment type="function">
    <text evidence="6">In eubacteria ppGpp (guanosine 3'-diphosphate 5'-diphosphate) is a mediator of the stringent response that coordinates a variety of cellular activities in response to changes in nutritional abundance.</text>
</comment>
<name>A0A1X7G1L0_9SPHN</name>
<evidence type="ECO:0000259" key="7">
    <source>
        <dbReference type="PROSITE" id="PS51671"/>
    </source>
</evidence>
<dbReference type="Pfam" id="PF04607">
    <property type="entry name" value="RelA_SpoT"/>
    <property type="match status" value="1"/>
</dbReference>
<evidence type="ECO:0000256" key="2">
    <source>
        <dbReference type="ARBA" id="ARBA00014315"/>
    </source>
</evidence>
<dbReference type="Pfam" id="PF13328">
    <property type="entry name" value="HD_4"/>
    <property type="match status" value="1"/>
</dbReference>
<accession>A0A1X7G1L0</accession>
<dbReference type="SMART" id="SM00471">
    <property type="entry name" value="HDc"/>
    <property type="match status" value="1"/>
</dbReference>
<evidence type="ECO:0000313" key="11">
    <source>
        <dbReference type="Proteomes" id="UP000192934"/>
    </source>
</evidence>
<dbReference type="PROSITE" id="PS51880">
    <property type="entry name" value="TGS"/>
    <property type="match status" value="1"/>
</dbReference>
<evidence type="ECO:0000259" key="9">
    <source>
        <dbReference type="PROSITE" id="PS51880"/>
    </source>
</evidence>
<dbReference type="CDD" id="cd04876">
    <property type="entry name" value="ACT_RelA-SpoT"/>
    <property type="match status" value="1"/>
</dbReference>
<dbReference type="Gene3D" id="3.30.460.10">
    <property type="entry name" value="Beta Polymerase, domain 2"/>
    <property type="match status" value="1"/>
</dbReference>
<evidence type="ECO:0000256" key="1">
    <source>
        <dbReference type="ARBA" id="ARBA00013251"/>
    </source>
</evidence>
<dbReference type="InterPro" id="IPR003607">
    <property type="entry name" value="HD/PDEase_dom"/>
</dbReference>
<dbReference type="STRING" id="941907.SAMN06295910_0988"/>
<feature type="domain" description="TGS" evidence="9">
    <location>
        <begin position="399"/>
        <end position="460"/>
    </location>
</feature>
<gene>
    <name evidence="10" type="ORF">SAMN06295910_0988</name>
</gene>
<dbReference type="SUPFAM" id="SSF55021">
    <property type="entry name" value="ACT-like"/>
    <property type="match status" value="1"/>
</dbReference>
<dbReference type="GO" id="GO:0008728">
    <property type="term" value="F:GTP diphosphokinase activity"/>
    <property type="evidence" value="ECO:0007669"/>
    <property type="project" value="UniProtKB-EC"/>
</dbReference>
<dbReference type="CDD" id="cd05399">
    <property type="entry name" value="NT_Rel-Spo_like"/>
    <property type="match status" value="1"/>
</dbReference>
<feature type="domain" description="HD" evidence="8">
    <location>
        <begin position="61"/>
        <end position="160"/>
    </location>
</feature>
<feature type="domain" description="ACT" evidence="7">
    <location>
        <begin position="639"/>
        <end position="711"/>
    </location>
</feature>
<dbReference type="Gene3D" id="3.10.20.30">
    <property type="match status" value="1"/>
</dbReference>
<evidence type="ECO:0000259" key="8">
    <source>
        <dbReference type="PROSITE" id="PS51831"/>
    </source>
</evidence>
<dbReference type="InterPro" id="IPR045865">
    <property type="entry name" value="ACT-like_dom_sf"/>
</dbReference>
<evidence type="ECO:0000256" key="6">
    <source>
        <dbReference type="RuleBase" id="RU003847"/>
    </source>
</evidence>
<evidence type="ECO:0000256" key="4">
    <source>
        <dbReference type="ARBA" id="ARBA00032407"/>
    </source>
</evidence>
<dbReference type="NCBIfam" id="TIGR00691">
    <property type="entry name" value="spoT_relA"/>
    <property type="match status" value="1"/>
</dbReference>
<dbReference type="Pfam" id="PF02824">
    <property type="entry name" value="TGS"/>
    <property type="match status" value="1"/>
</dbReference>
<dbReference type="Gene3D" id="3.30.70.260">
    <property type="match status" value="1"/>
</dbReference>
<comment type="similarity">
    <text evidence="6">Belongs to the relA/spoT family.</text>
</comment>
<dbReference type="Proteomes" id="UP000192934">
    <property type="component" value="Chromosome I"/>
</dbReference>
<dbReference type="InterPro" id="IPR012675">
    <property type="entry name" value="Beta-grasp_dom_sf"/>
</dbReference>
<dbReference type="GO" id="GO:0008893">
    <property type="term" value="F:guanosine-3',5'-bis(diphosphate) 3'-diphosphatase activity"/>
    <property type="evidence" value="ECO:0007669"/>
    <property type="project" value="TreeGrafter"/>
</dbReference>
<keyword evidence="11" id="KW-1185">Reference proteome</keyword>
<dbReference type="InterPro" id="IPR004095">
    <property type="entry name" value="TGS"/>
</dbReference>
<dbReference type="FunFam" id="1.10.3210.10:FF:000001">
    <property type="entry name" value="GTP pyrophosphokinase RelA"/>
    <property type="match status" value="1"/>
</dbReference>
<proteinExistence type="inferred from homology"/>
<dbReference type="PROSITE" id="PS51671">
    <property type="entry name" value="ACT"/>
    <property type="match status" value="1"/>
</dbReference>
<protein>
    <recommendedName>
        <fullName evidence="2">GTP pyrophosphokinase rsh</fullName>
        <ecNumber evidence="1">2.7.6.5</ecNumber>
    </recommendedName>
    <alternativeName>
        <fullName evidence="4">(p)ppGpp synthase</fullName>
    </alternativeName>
    <alternativeName>
        <fullName evidence="3">ATP:GTP 3'-pyrophosphotransferase</fullName>
    </alternativeName>
</protein>
<dbReference type="CDD" id="cd01668">
    <property type="entry name" value="TGS_RSH"/>
    <property type="match status" value="1"/>
</dbReference>
<dbReference type="PANTHER" id="PTHR21262:SF36">
    <property type="entry name" value="BIFUNCTIONAL (P)PPGPP SYNTHASE_HYDROLASE SPOT"/>
    <property type="match status" value="1"/>
</dbReference>
<dbReference type="SMART" id="SM00954">
    <property type="entry name" value="RelA_SpoT"/>
    <property type="match status" value="1"/>
</dbReference>
<dbReference type="GO" id="GO:0005886">
    <property type="term" value="C:plasma membrane"/>
    <property type="evidence" value="ECO:0007669"/>
    <property type="project" value="TreeGrafter"/>
</dbReference>
<dbReference type="AlphaFoldDB" id="A0A1X7G1L0"/>
<dbReference type="InterPro" id="IPR045600">
    <property type="entry name" value="RelA/SpoT_AH_RIS"/>
</dbReference>
<dbReference type="InterPro" id="IPR033655">
    <property type="entry name" value="TGS_RelA/SpoT"/>
</dbReference>
<dbReference type="GO" id="GO:0042594">
    <property type="term" value="P:response to starvation"/>
    <property type="evidence" value="ECO:0007669"/>
    <property type="project" value="TreeGrafter"/>
</dbReference>
<dbReference type="SUPFAM" id="SSF81301">
    <property type="entry name" value="Nucleotidyltransferase"/>
    <property type="match status" value="1"/>
</dbReference>
<dbReference type="PANTHER" id="PTHR21262">
    <property type="entry name" value="GUANOSINE-3',5'-BIS DIPHOSPHATE 3'-PYROPHOSPHOHYDROLASE"/>
    <property type="match status" value="1"/>
</dbReference>
<dbReference type="GO" id="GO:0015949">
    <property type="term" value="P:nucleobase-containing small molecule interconversion"/>
    <property type="evidence" value="ECO:0007669"/>
    <property type="project" value="UniProtKB-ARBA"/>
</dbReference>
<evidence type="ECO:0000256" key="3">
    <source>
        <dbReference type="ARBA" id="ARBA00029754"/>
    </source>
</evidence>
<reference evidence="11" key="1">
    <citation type="submission" date="2017-04" db="EMBL/GenBank/DDBJ databases">
        <authorList>
            <person name="Varghese N."/>
            <person name="Submissions S."/>
        </authorList>
    </citation>
    <scope>NUCLEOTIDE SEQUENCE [LARGE SCALE GENOMIC DNA]</scope>
    <source>
        <strain evidence="11">Dd16</strain>
    </source>
</reference>